<dbReference type="InterPro" id="IPR007110">
    <property type="entry name" value="Ig-like_dom"/>
</dbReference>
<dbReference type="AlphaFoldDB" id="A0A8J2P752"/>
<dbReference type="InterPro" id="IPR050958">
    <property type="entry name" value="Cell_Adh-Cytoskel_Orgn"/>
</dbReference>
<keyword evidence="1" id="KW-0732">Signal</keyword>
<dbReference type="Proteomes" id="UP000708208">
    <property type="component" value="Unassembled WGS sequence"/>
</dbReference>
<sequence>MGSRLRWFRERDGILSDLLVKGRSKRPTGAGNVGYTSQAPGPILLTQVRPEDSGFYICHLNNSISQIDVRISLDVYVPLSVQLSPSSQIVDVGRSANFRCLVSGGPIESISWFKDGNPIQNDSASSS</sequence>
<dbReference type="Pfam" id="PF00047">
    <property type="entry name" value="ig"/>
    <property type="match status" value="1"/>
</dbReference>
<evidence type="ECO:0000259" key="4">
    <source>
        <dbReference type="PROSITE" id="PS50835"/>
    </source>
</evidence>
<evidence type="ECO:0000256" key="2">
    <source>
        <dbReference type="ARBA" id="ARBA00023157"/>
    </source>
</evidence>
<name>A0A8J2P752_9HEXA</name>
<feature type="non-terminal residue" evidence="5">
    <location>
        <position position="1"/>
    </location>
</feature>
<dbReference type="GO" id="GO:0008046">
    <property type="term" value="F:axon guidance receptor activity"/>
    <property type="evidence" value="ECO:0007669"/>
    <property type="project" value="TreeGrafter"/>
</dbReference>
<gene>
    <name evidence="5" type="ORF">AFUS01_LOCUS27774</name>
</gene>
<dbReference type="GO" id="GO:0005886">
    <property type="term" value="C:plasma membrane"/>
    <property type="evidence" value="ECO:0007669"/>
    <property type="project" value="TreeGrafter"/>
</dbReference>
<evidence type="ECO:0000256" key="1">
    <source>
        <dbReference type="ARBA" id="ARBA00022729"/>
    </source>
</evidence>
<feature type="domain" description="Ig-like" evidence="4">
    <location>
        <begin position="1"/>
        <end position="72"/>
    </location>
</feature>
<keyword evidence="2" id="KW-1015">Disulfide bond</keyword>
<keyword evidence="3" id="KW-0393">Immunoglobulin domain</keyword>
<evidence type="ECO:0000313" key="5">
    <source>
        <dbReference type="EMBL" id="CAG7817196.1"/>
    </source>
</evidence>
<dbReference type="InterPro" id="IPR013151">
    <property type="entry name" value="Immunoglobulin_dom"/>
</dbReference>
<reference evidence="5" key="1">
    <citation type="submission" date="2021-06" db="EMBL/GenBank/DDBJ databases">
        <authorList>
            <person name="Hodson N. C."/>
            <person name="Mongue J. A."/>
            <person name="Jaron S. K."/>
        </authorList>
    </citation>
    <scope>NUCLEOTIDE SEQUENCE</scope>
</reference>
<evidence type="ECO:0000256" key="3">
    <source>
        <dbReference type="ARBA" id="ARBA00023319"/>
    </source>
</evidence>
<dbReference type="OrthoDB" id="152385at2759"/>
<dbReference type="PANTHER" id="PTHR45080">
    <property type="entry name" value="CONTACTIN 5"/>
    <property type="match status" value="1"/>
</dbReference>
<dbReference type="GO" id="GO:0030424">
    <property type="term" value="C:axon"/>
    <property type="evidence" value="ECO:0007669"/>
    <property type="project" value="TreeGrafter"/>
</dbReference>
<dbReference type="GO" id="GO:0043025">
    <property type="term" value="C:neuronal cell body"/>
    <property type="evidence" value="ECO:0007669"/>
    <property type="project" value="TreeGrafter"/>
</dbReference>
<keyword evidence="6" id="KW-1185">Reference proteome</keyword>
<dbReference type="PROSITE" id="PS50835">
    <property type="entry name" value="IG_LIKE"/>
    <property type="match status" value="2"/>
</dbReference>
<feature type="non-terminal residue" evidence="5">
    <location>
        <position position="127"/>
    </location>
</feature>
<feature type="domain" description="Ig-like" evidence="4">
    <location>
        <begin position="78"/>
        <end position="127"/>
    </location>
</feature>
<accession>A0A8J2P752</accession>
<dbReference type="PANTHER" id="PTHR45080:SF8">
    <property type="entry name" value="IG-LIKE DOMAIN-CONTAINING PROTEIN"/>
    <property type="match status" value="1"/>
</dbReference>
<comment type="caution">
    <text evidence="5">The sequence shown here is derived from an EMBL/GenBank/DDBJ whole genome shotgun (WGS) entry which is preliminary data.</text>
</comment>
<evidence type="ECO:0000313" key="6">
    <source>
        <dbReference type="Proteomes" id="UP000708208"/>
    </source>
</evidence>
<proteinExistence type="predicted"/>
<dbReference type="Pfam" id="PF13927">
    <property type="entry name" value="Ig_3"/>
    <property type="match status" value="1"/>
</dbReference>
<organism evidence="5 6">
    <name type="scientific">Allacma fusca</name>
    <dbReference type="NCBI Taxonomy" id="39272"/>
    <lineage>
        <taxon>Eukaryota</taxon>
        <taxon>Metazoa</taxon>
        <taxon>Ecdysozoa</taxon>
        <taxon>Arthropoda</taxon>
        <taxon>Hexapoda</taxon>
        <taxon>Collembola</taxon>
        <taxon>Symphypleona</taxon>
        <taxon>Sminthuridae</taxon>
        <taxon>Allacma</taxon>
    </lineage>
</organism>
<dbReference type="GO" id="GO:0007156">
    <property type="term" value="P:homophilic cell adhesion via plasma membrane adhesion molecules"/>
    <property type="evidence" value="ECO:0007669"/>
    <property type="project" value="TreeGrafter"/>
</dbReference>
<dbReference type="GO" id="GO:0050808">
    <property type="term" value="P:synapse organization"/>
    <property type="evidence" value="ECO:0007669"/>
    <property type="project" value="TreeGrafter"/>
</dbReference>
<protein>
    <recommendedName>
        <fullName evidence="4">Ig-like domain-containing protein</fullName>
    </recommendedName>
</protein>
<dbReference type="EMBL" id="CAJVCH010388007">
    <property type="protein sequence ID" value="CAG7817196.1"/>
    <property type="molecule type" value="Genomic_DNA"/>
</dbReference>